<sequence length="18" mass="2225">MHLRDWTSLNRSLPLQEK</sequence>
<evidence type="ECO:0000313" key="1">
    <source>
        <dbReference type="EMBL" id="WAR07881.1"/>
    </source>
</evidence>
<accession>A0ABY7EGF7</accession>
<evidence type="ECO:0000313" key="2">
    <source>
        <dbReference type="Proteomes" id="UP001164746"/>
    </source>
</evidence>
<proteinExistence type="predicted"/>
<protein>
    <submittedName>
        <fullName evidence="1">Uncharacterized protein</fullName>
    </submittedName>
</protein>
<dbReference type="Proteomes" id="UP001164746">
    <property type="component" value="Chromosome 6"/>
</dbReference>
<keyword evidence="2" id="KW-1185">Reference proteome</keyword>
<dbReference type="EMBL" id="CP111017">
    <property type="protein sequence ID" value="WAR07881.1"/>
    <property type="molecule type" value="Genomic_DNA"/>
</dbReference>
<gene>
    <name evidence="1" type="ORF">MAR_017839</name>
</gene>
<organism evidence="1 2">
    <name type="scientific">Mya arenaria</name>
    <name type="common">Soft-shell clam</name>
    <dbReference type="NCBI Taxonomy" id="6604"/>
    <lineage>
        <taxon>Eukaryota</taxon>
        <taxon>Metazoa</taxon>
        <taxon>Spiralia</taxon>
        <taxon>Lophotrochozoa</taxon>
        <taxon>Mollusca</taxon>
        <taxon>Bivalvia</taxon>
        <taxon>Autobranchia</taxon>
        <taxon>Heteroconchia</taxon>
        <taxon>Euheterodonta</taxon>
        <taxon>Imparidentia</taxon>
        <taxon>Neoheterodontei</taxon>
        <taxon>Myida</taxon>
        <taxon>Myoidea</taxon>
        <taxon>Myidae</taxon>
        <taxon>Mya</taxon>
    </lineage>
</organism>
<reference evidence="1" key="1">
    <citation type="submission" date="2022-11" db="EMBL/GenBank/DDBJ databases">
        <title>Centuries of genome instability and evolution in soft-shell clam transmissible cancer (bioRxiv).</title>
        <authorList>
            <person name="Hart S.F.M."/>
            <person name="Yonemitsu M.A."/>
            <person name="Giersch R.M."/>
            <person name="Beal B.F."/>
            <person name="Arriagada G."/>
            <person name="Davis B.W."/>
            <person name="Ostrander E.A."/>
            <person name="Goff S.P."/>
            <person name="Metzger M.J."/>
        </authorList>
    </citation>
    <scope>NUCLEOTIDE SEQUENCE</scope>
    <source>
        <strain evidence="1">MELC-2E11</strain>
        <tissue evidence="1">Siphon/mantle</tissue>
    </source>
</reference>
<name>A0ABY7EGF7_MYAAR</name>